<gene>
    <name evidence="1" type="ORF">LCGC14_1683210</name>
</gene>
<comment type="caution">
    <text evidence="1">The sequence shown here is derived from an EMBL/GenBank/DDBJ whole genome shotgun (WGS) entry which is preliminary data.</text>
</comment>
<dbReference type="EMBL" id="LAZR01014619">
    <property type="protein sequence ID" value="KKM16691.1"/>
    <property type="molecule type" value="Genomic_DNA"/>
</dbReference>
<sequence>MKRDSRITVVASISILLQQLIFHPEFYSKENKANIFASIMLGINVMVFSGNKMIDEIEKREKELKAKHNAENIFETDLKGQSSMSLAELIKQVDLSKEKN</sequence>
<proteinExistence type="predicted"/>
<accession>A0A0F9HN36</accession>
<organism evidence="1">
    <name type="scientific">marine sediment metagenome</name>
    <dbReference type="NCBI Taxonomy" id="412755"/>
    <lineage>
        <taxon>unclassified sequences</taxon>
        <taxon>metagenomes</taxon>
        <taxon>ecological metagenomes</taxon>
    </lineage>
</organism>
<evidence type="ECO:0000313" key="1">
    <source>
        <dbReference type="EMBL" id="KKM16691.1"/>
    </source>
</evidence>
<reference evidence="1" key="1">
    <citation type="journal article" date="2015" name="Nature">
        <title>Complex archaea that bridge the gap between prokaryotes and eukaryotes.</title>
        <authorList>
            <person name="Spang A."/>
            <person name="Saw J.H."/>
            <person name="Jorgensen S.L."/>
            <person name="Zaremba-Niedzwiedzka K."/>
            <person name="Martijn J."/>
            <person name="Lind A.E."/>
            <person name="van Eijk R."/>
            <person name="Schleper C."/>
            <person name="Guy L."/>
            <person name="Ettema T.J."/>
        </authorList>
    </citation>
    <scope>NUCLEOTIDE SEQUENCE</scope>
</reference>
<dbReference type="AlphaFoldDB" id="A0A0F9HN36"/>
<name>A0A0F9HN36_9ZZZZ</name>
<protein>
    <submittedName>
        <fullName evidence="1">Uncharacterized protein</fullName>
    </submittedName>
</protein>